<dbReference type="InterPro" id="IPR023214">
    <property type="entry name" value="HAD_sf"/>
</dbReference>
<reference evidence="2" key="1">
    <citation type="journal article" date="2023" name="Mol. Phylogenet. Evol.">
        <title>Genome-scale phylogeny and comparative genomics of the fungal order Sordariales.</title>
        <authorList>
            <person name="Hensen N."/>
            <person name="Bonometti L."/>
            <person name="Westerberg I."/>
            <person name="Brannstrom I.O."/>
            <person name="Guillou S."/>
            <person name="Cros-Aarteil S."/>
            <person name="Calhoun S."/>
            <person name="Haridas S."/>
            <person name="Kuo A."/>
            <person name="Mondo S."/>
            <person name="Pangilinan J."/>
            <person name="Riley R."/>
            <person name="LaButti K."/>
            <person name="Andreopoulos B."/>
            <person name="Lipzen A."/>
            <person name="Chen C."/>
            <person name="Yan M."/>
            <person name="Daum C."/>
            <person name="Ng V."/>
            <person name="Clum A."/>
            <person name="Steindorff A."/>
            <person name="Ohm R.A."/>
            <person name="Martin F."/>
            <person name="Silar P."/>
            <person name="Natvig D.O."/>
            <person name="Lalanne C."/>
            <person name="Gautier V."/>
            <person name="Ament-Velasquez S.L."/>
            <person name="Kruys A."/>
            <person name="Hutchinson M.I."/>
            <person name="Powell A.J."/>
            <person name="Barry K."/>
            <person name="Miller A.N."/>
            <person name="Grigoriev I.V."/>
            <person name="Debuchy R."/>
            <person name="Gladieux P."/>
            <person name="Hiltunen Thoren M."/>
            <person name="Johannesson H."/>
        </authorList>
    </citation>
    <scope>NUCLEOTIDE SEQUENCE</scope>
    <source>
        <strain evidence="2">CBS 333.67</strain>
    </source>
</reference>
<feature type="region of interest" description="Disordered" evidence="1">
    <location>
        <begin position="1"/>
        <end position="32"/>
    </location>
</feature>
<dbReference type="EMBL" id="JAUDZG010000003">
    <property type="protein sequence ID" value="KAK3307404.1"/>
    <property type="molecule type" value="Genomic_DNA"/>
</dbReference>
<dbReference type="SUPFAM" id="SSF56784">
    <property type="entry name" value="HAD-like"/>
    <property type="match status" value="1"/>
</dbReference>
<organism evidence="2 3">
    <name type="scientific">Chaetomium strumarium</name>
    <dbReference type="NCBI Taxonomy" id="1170767"/>
    <lineage>
        <taxon>Eukaryota</taxon>
        <taxon>Fungi</taxon>
        <taxon>Dikarya</taxon>
        <taxon>Ascomycota</taxon>
        <taxon>Pezizomycotina</taxon>
        <taxon>Sordariomycetes</taxon>
        <taxon>Sordariomycetidae</taxon>
        <taxon>Sordariales</taxon>
        <taxon>Chaetomiaceae</taxon>
        <taxon>Chaetomium</taxon>
    </lineage>
</organism>
<name>A0AAJ0GWI7_9PEZI</name>
<dbReference type="RefSeq" id="XP_062723184.1">
    <property type="nucleotide sequence ID" value="XM_062867409.1"/>
</dbReference>
<dbReference type="AlphaFoldDB" id="A0AAJ0GWI7"/>
<feature type="compositionally biased region" description="Acidic residues" evidence="1">
    <location>
        <begin position="345"/>
        <end position="367"/>
    </location>
</feature>
<dbReference type="Proteomes" id="UP001273166">
    <property type="component" value="Unassembled WGS sequence"/>
</dbReference>
<dbReference type="InterPro" id="IPR036412">
    <property type="entry name" value="HAD-like_sf"/>
</dbReference>
<reference evidence="2" key="2">
    <citation type="submission" date="2023-06" db="EMBL/GenBank/DDBJ databases">
        <authorList>
            <consortium name="Lawrence Berkeley National Laboratory"/>
            <person name="Mondo S.J."/>
            <person name="Hensen N."/>
            <person name="Bonometti L."/>
            <person name="Westerberg I."/>
            <person name="Brannstrom I.O."/>
            <person name="Guillou S."/>
            <person name="Cros-Aarteil S."/>
            <person name="Calhoun S."/>
            <person name="Haridas S."/>
            <person name="Kuo A."/>
            <person name="Pangilinan J."/>
            <person name="Riley R."/>
            <person name="Labutti K."/>
            <person name="Andreopoulos B."/>
            <person name="Lipzen A."/>
            <person name="Chen C."/>
            <person name="Yanf M."/>
            <person name="Daum C."/>
            <person name="Ng V."/>
            <person name="Clum A."/>
            <person name="Steindorff A."/>
            <person name="Ohm R."/>
            <person name="Martin F."/>
            <person name="Silar P."/>
            <person name="Natvig D."/>
            <person name="Lalanne C."/>
            <person name="Gautier V."/>
            <person name="Ament-Velasquez S.L."/>
            <person name="Kruys A."/>
            <person name="Hutchinson M.I."/>
            <person name="Powell A.J."/>
            <person name="Barry K."/>
            <person name="Miller A.N."/>
            <person name="Grigoriev I.V."/>
            <person name="Debuchy R."/>
            <person name="Gladieux P."/>
            <person name="Thoren M.H."/>
            <person name="Johannesson H."/>
        </authorList>
    </citation>
    <scope>NUCLEOTIDE SEQUENCE</scope>
    <source>
        <strain evidence="2">CBS 333.67</strain>
    </source>
</reference>
<feature type="region of interest" description="Disordered" evidence="1">
    <location>
        <begin position="322"/>
        <end position="367"/>
    </location>
</feature>
<comment type="caution">
    <text evidence="2">The sequence shown here is derived from an EMBL/GenBank/DDBJ whole genome shotgun (WGS) entry which is preliminary data.</text>
</comment>
<evidence type="ECO:0000256" key="1">
    <source>
        <dbReference type="SAM" id="MobiDB-lite"/>
    </source>
</evidence>
<protein>
    <submittedName>
        <fullName evidence="2">Uncharacterized protein</fullName>
    </submittedName>
</protein>
<accession>A0AAJ0GWI7</accession>
<evidence type="ECO:0000313" key="2">
    <source>
        <dbReference type="EMBL" id="KAK3307404.1"/>
    </source>
</evidence>
<dbReference type="Gene3D" id="3.40.50.1000">
    <property type="entry name" value="HAD superfamily/HAD-like"/>
    <property type="match status" value="1"/>
</dbReference>
<dbReference type="GeneID" id="87886238"/>
<gene>
    <name evidence="2" type="ORF">B0T15DRAFT_501914</name>
</gene>
<evidence type="ECO:0000313" key="3">
    <source>
        <dbReference type="Proteomes" id="UP001273166"/>
    </source>
</evidence>
<sequence length="367" mass="40133">MSETTTTGRKRARSSLEVEEPPAADQTQTQTASSIPTSSVRIYALLLHFNTLISSRDAVAHVTRKTLFTVLPATDIRQPLLEEHIILAFARSPFIAEIVRELSLRDLTVEEQARLAECYVRIYYEEGTAMVRLATGAEQFLRDVAALRQRQEDRDDGGGDGAGGGGKMAIVVLANNTVVAEDMLSRLGVRDLVDAILPTRNPQNPSSFTSAESTLVWEQTVVPWFAESRAASASADVKPLLPEQAVVVSNAIYDLSIAKAIGCKTYWIRKVSPNASLAVRAAAEFTSVVESIGEVWTELFAEHPAEGNKEQPVGIAEHPIEDLKEQLGGVAEHPTEENKEQPGVNEDEEEGKMEGTEGENEQEPWIL</sequence>
<proteinExistence type="predicted"/>
<keyword evidence="3" id="KW-1185">Reference proteome</keyword>